<dbReference type="PRINTS" id="PR00182">
    <property type="entry name" value="ECOLNEIPORIN"/>
</dbReference>
<dbReference type="Pfam" id="PF13609">
    <property type="entry name" value="Porin_4"/>
    <property type="match status" value="1"/>
</dbReference>
<evidence type="ECO:0000256" key="2">
    <source>
        <dbReference type="ARBA" id="ARBA00011233"/>
    </source>
</evidence>
<dbReference type="InterPro" id="IPR023614">
    <property type="entry name" value="Porin_dom_sf"/>
</dbReference>
<accession>A0A290WUT9</accession>
<dbReference type="GO" id="GO:0046930">
    <property type="term" value="C:pore complex"/>
    <property type="evidence" value="ECO:0007669"/>
    <property type="project" value="UniProtKB-KW"/>
</dbReference>
<evidence type="ECO:0000256" key="11">
    <source>
        <dbReference type="SAM" id="SignalP"/>
    </source>
</evidence>
<evidence type="ECO:0000313" key="13">
    <source>
        <dbReference type="EMBL" id="ATD60468.1"/>
    </source>
</evidence>
<evidence type="ECO:0000256" key="3">
    <source>
        <dbReference type="ARBA" id="ARBA00022448"/>
    </source>
</evidence>
<keyword evidence="10" id="KW-0998">Cell outer membrane</keyword>
<dbReference type="PANTHER" id="PTHR34501:SF9">
    <property type="entry name" value="MAJOR OUTER MEMBRANE PROTEIN P.IA"/>
    <property type="match status" value="1"/>
</dbReference>
<dbReference type="InterPro" id="IPR001702">
    <property type="entry name" value="Porin_Gram-ve"/>
</dbReference>
<dbReference type="PRINTS" id="PR00184">
    <property type="entry name" value="NEISSPPORIN"/>
</dbReference>
<dbReference type="InterPro" id="IPR002299">
    <property type="entry name" value="Porin_Neis"/>
</dbReference>
<keyword evidence="6 11" id="KW-0732">Signal</keyword>
<dbReference type="InterPro" id="IPR033900">
    <property type="entry name" value="Gram_neg_porin_domain"/>
</dbReference>
<evidence type="ECO:0000256" key="8">
    <source>
        <dbReference type="ARBA" id="ARBA00023114"/>
    </source>
</evidence>
<dbReference type="Proteomes" id="UP000218437">
    <property type="component" value="Chromosome"/>
</dbReference>
<evidence type="ECO:0000256" key="7">
    <source>
        <dbReference type="ARBA" id="ARBA00023065"/>
    </source>
</evidence>
<organism evidence="13 14">
    <name type="scientific">Janthinobacterium svalbardensis</name>
    <dbReference type="NCBI Taxonomy" id="368607"/>
    <lineage>
        <taxon>Bacteria</taxon>
        <taxon>Pseudomonadati</taxon>
        <taxon>Pseudomonadota</taxon>
        <taxon>Betaproteobacteria</taxon>
        <taxon>Burkholderiales</taxon>
        <taxon>Oxalobacteraceae</taxon>
        <taxon>Janthinobacterium</taxon>
    </lineage>
</organism>
<feature type="chain" id="PRO_5013081161" evidence="11">
    <location>
        <begin position="25"/>
        <end position="369"/>
    </location>
</feature>
<proteinExistence type="predicted"/>
<dbReference type="SUPFAM" id="SSF56935">
    <property type="entry name" value="Porins"/>
    <property type="match status" value="1"/>
</dbReference>
<evidence type="ECO:0000256" key="9">
    <source>
        <dbReference type="ARBA" id="ARBA00023136"/>
    </source>
</evidence>
<comment type="subunit">
    <text evidence="2">Homotrimer.</text>
</comment>
<feature type="domain" description="Porin" evidence="12">
    <location>
        <begin position="24"/>
        <end position="342"/>
    </location>
</feature>
<dbReference type="AlphaFoldDB" id="A0A290WUT9"/>
<keyword evidence="14" id="KW-1185">Reference proteome</keyword>
<protein>
    <submittedName>
        <fullName evidence="13">Porin</fullName>
    </submittedName>
</protein>
<keyword evidence="4" id="KW-1134">Transmembrane beta strand</keyword>
<dbReference type="Gene3D" id="2.40.160.10">
    <property type="entry name" value="Porin"/>
    <property type="match status" value="1"/>
</dbReference>
<sequence length="369" mass="38044">MKTSYFALAVIGMGPFVLGATAQAADGAGSAASSNVAVYGVLDAGIVAERGCAANCASSKVSGGVASGSRLGLQGREALGNDVSAVFTLEAGVQNDTGQSEDGRLFGRQAYVGLDSRLGALTLGRQYNLQYLALTDVADPFKGGMAGSASNLAGYSVKRYDNTVKYVSPALRGVSASAIYSFGESPYSSANNRAYGATLGYSAGAVNVSVSHQRKNNFILASGTLPAIDMSSRNTLIAANVDLKVATAFAAVGVNKGYGSSPWDPNNAYSSLALSMSSSDSRDTLLGVSVPVGGFKLLASWVHKDDRDLANRDASQVAVGLTYCLSKRSDFYASYAKIHNKNGARYTVGNASDAGRGDAAFNLGFRHGF</sequence>
<evidence type="ECO:0000256" key="10">
    <source>
        <dbReference type="ARBA" id="ARBA00023237"/>
    </source>
</evidence>
<dbReference type="PANTHER" id="PTHR34501">
    <property type="entry name" value="PROTEIN YDDL-RELATED"/>
    <property type="match status" value="1"/>
</dbReference>
<keyword evidence="9" id="KW-0472">Membrane</keyword>
<name>A0A290WUT9_9BURK</name>
<dbReference type="GO" id="GO:0034220">
    <property type="term" value="P:monoatomic ion transmembrane transport"/>
    <property type="evidence" value="ECO:0007669"/>
    <property type="project" value="InterPro"/>
</dbReference>
<feature type="signal peptide" evidence="11">
    <location>
        <begin position="1"/>
        <end position="24"/>
    </location>
</feature>
<keyword evidence="5" id="KW-0812">Transmembrane</keyword>
<dbReference type="GO" id="GO:0015288">
    <property type="term" value="F:porin activity"/>
    <property type="evidence" value="ECO:0007669"/>
    <property type="project" value="UniProtKB-KW"/>
</dbReference>
<evidence type="ECO:0000256" key="6">
    <source>
        <dbReference type="ARBA" id="ARBA00022729"/>
    </source>
</evidence>
<evidence type="ECO:0000313" key="14">
    <source>
        <dbReference type="Proteomes" id="UP000218437"/>
    </source>
</evidence>
<evidence type="ECO:0000259" key="12">
    <source>
        <dbReference type="Pfam" id="PF13609"/>
    </source>
</evidence>
<dbReference type="EMBL" id="CP023422">
    <property type="protein sequence ID" value="ATD60468.1"/>
    <property type="molecule type" value="Genomic_DNA"/>
</dbReference>
<dbReference type="GO" id="GO:0009279">
    <property type="term" value="C:cell outer membrane"/>
    <property type="evidence" value="ECO:0007669"/>
    <property type="project" value="UniProtKB-SubCell"/>
</dbReference>
<dbReference type="CDD" id="cd00342">
    <property type="entry name" value="gram_neg_porins"/>
    <property type="match status" value="1"/>
</dbReference>
<evidence type="ECO:0000256" key="1">
    <source>
        <dbReference type="ARBA" id="ARBA00004571"/>
    </source>
</evidence>
<evidence type="ECO:0000256" key="4">
    <source>
        <dbReference type="ARBA" id="ARBA00022452"/>
    </source>
</evidence>
<keyword evidence="7" id="KW-0406">Ion transport</keyword>
<keyword evidence="8" id="KW-0626">Porin</keyword>
<dbReference type="KEGG" id="jsv:CNX70_09980"/>
<reference evidence="13 14" key="1">
    <citation type="submission" date="2017-09" db="EMBL/GenBank/DDBJ databases">
        <title>Complete genome sequence of Janthinobacterium svalbardensis PAMC 27463.</title>
        <authorList>
            <person name="Cho Y.-J."/>
            <person name="Cho A."/>
            <person name="Kim O.-S."/>
            <person name="Lee J.-I."/>
        </authorList>
    </citation>
    <scope>NUCLEOTIDE SEQUENCE [LARGE SCALE GENOMIC DNA]</scope>
    <source>
        <strain evidence="13 14">PAMC 27463</strain>
    </source>
</reference>
<dbReference type="RefSeq" id="WP_096234566.1">
    <property type="nucleotide sequence ID" value="NZ_CP023422.1"/>
</dbReference>
<comment type="subcellular location">
    <subcellularLocation>
        <location evidence="1">Cell outer membrane</location>
        <topology evidence="1">Multi-pass membrane protein</topology>
    </subcellularLocation>
</comment>
<gene>
    <name evidence="13" type="ORF">CNX70_09980</name>
</gene>
<keyword evidence="3" id="KW-0813">Transport</keyword>
<evidence type="ECO:0000256" key="5">
    <source>
        <dbReference type="ARBA" id="ARBA00022692"/>
    </source>
</evidence>
<dbReference type="InterPro" id="IPR050298">
    <property type="entry name" value="Gram-neg_bact_OMP"/>
</dbReference>